<dbReference type="InterPro" id="IPR011598">
    <property type="entry name" value="bHLH_dom"/>
</dbReference>
<feature type="region of interest" description="Disordered" evidence="3">
    <location>
        <begin position="766"/>
        <end position="798"/>
    </location>
</feature>
<feature type="compositionally biased region" description="Low complexity" evidence="3">
    <location>
        <begin position="766"/>
        <end position="791"/>
    </location>
</feature>
<reference evidence="5 6" key="1">
    <citation type="submission" date="2024-09" db="EMBL/GenBank/DDBJ databases">
        <title>Chromosome-scale assembly of Riccia fluitans.</title>
        <authorList>
            <person name="Paukszto L."/>
            <person name="Sawicki J."/>
            <person name="Karawczyk K."/>
            <person name="Piernik-Szablinska J."/>
            <person name="Szczecinska M."/>
            <person name="Mazdziarz M."/>
        </authorList>
    </citation>
    <scope>NUCLEOTIDE SEQUENCE [LARGE SCALE GENOMIC DNA]</scope>
    <source>
        <strain evidence="5">Rf_01</strain>
        <tissue evidence="5">Aerial parts of the thallus</tissue>
    </source>
</reference>
<keyword evidence="1" id="KW-0805">Transcription regulation</keyword>
<comment type="caution">
    <text evidence="5">The sequence shown here is derived from an EMBL/GenBank/DDBJ whole genome shotgun (WGS) entry which is preliminary data.</text>
</comment>
<feature type="compositionally biased region" description="Basic and acidic residues" evidence="3">
    <location>
        <begin position="903"/>
        <end position="916"/>
    </location>
</feature>
<dbReference type="AlphaFoldDB" id="A0ABD1XUQ0"/>
<dbReference type="PROSITE" id="PS50888">
    <property type="entry name" value="BHLH"/>
    <property type="match status" value="1"/>
</dbReference>
<evidence type="ECO:0000256" key="1">
    <source>
        <dbReference type="ARBA" id="ARBA00023015"/>
    </source>
</evidence>
<evidence type="ECO:0000256" key="3">
    <source>
        <dbReference type="SAM" id="MobiDB-lite"/>
    </source>
</evidence>
<feature type="compositionally biased region" description="Basic and acidic residues" evidence="3">
    <location>
        <begin position="868"/>
        <end position="877"/>
    </location>
</feature>
<organism evidence="5 6">
    <name type="scientific">Riccia fluitans</name>
    <dbReference type="NCBI Taxonomy" id="41844"/>
    <lineage>
        <taxon>Eukaryota</taxon>
        <taxon>Viridiplantae</taxon>
        <taxon>Streptophyta</taxon>
        <taxon>Embryophyta</taxon>
        <taxon>Marchantiophyta</taxon>
        <taxon>Marchantiopsida</taxon>
        <taxon>Marchantiidae</taxon>
        <taxon>Marchantiales</taxon>
        <taxon>Ricciaceae</taxon>
        <taxon>Riccia</taxon>
    </lineage>
</organism>
<sequence>MAMVLQQALRGLCYKSGWSYAVFWKLKRRSRMVLTWEDGFYEFSKSSVSSFDPAQPNGGYMMTSDGRRSATDTPTADVPGSEDQLGLAVARMSYHVYSLGEGIIGRVAFTGKHQWVFGDRGSAGEGNPSGRSGRAISEKYPAGWQQQFAAGIKTIAVVAVPQGIVQLGHTQIVMEDLTLVSHVRALFGTLQSVPGAFLSDYVPESQDGRVAAPSMVMPMPMMMLMGANHNNIAQLQMGMSNVPQAATTGIGTGSYDMRNMAKPMMPVRPHLSNPFLPSPVNPFSSMPLQQQTSRITPSPLLNRDSPAKNLSLLSTVSMAVGNRQSLLKTISSSCPEVSPPIPTSSNSRPSIPSPITARNWKSLIPVPPVVSKSKLATSADRTDPTGCDQLHSRLMQKSVPVSRISVSQDTLGSVRLPLQRTSLTGGSVPELSGTHCKPSETYTQQEAYNYTAAESCRAESTSGTASGTVDVTGAVVETDSRSREQSEIHSGSPEVVPLVPTGRPSPVGESMDLSFKSASLKVPSTEGRAGNWPQARCDEKSKPESQHIISGGYVAPLIQSHYERNIKSCQQPAGVVDSACCKETFRLSSQTLGDVAGFADAFVPVPESSGSRILDTKESTELGGGSVDTLPEMPSDVWSGSYSKGDWDCFSSLVCPFPIGDELSQALRPSSSRNRDGEPLNSLLQQRISLDTAENSQVHSIGSNTRLSSSDINGAGKDGGISSLDYDIFKAAANAVLVDSRSEPLLEAVVAGIAGVSSFPFAPYAPSSVPSVPSPSKVDSSSQERNSSASSNALPGEPECIVQRNESSCWAASSGETLNHDANPSGVSPCTGEIQGLEKLSGPGSSDLQRENMWRISQDPVVVNGDGGPRRGDDEFRPPPSMPPTKRHFDFGKTGNSRKKAKHGETQRPRPKDRQQIQDRVKELREIVPNACKCSIDALLEKTIKHMNFLQTVTQHGEKWKQLGDLKEDTEFPLEHSNACSDLQGVDGRLETGAVVSSQLGKLDSGCPVVVQNLNHSRQMLIEMMCEERGLFLEIADTVRKLGLTILKGSMESRSEKTWVRFVVEATSRDIHRVEVLWNLTQLLKPTSAIQQASAPHPGYDTASDYMDPNCLRSEVLGNTSSSLSSSFPNVLGPSVPLQMSAR</sequence>
<feature type="domain" description="BHLH" evidence="4">
    <location>
        <begin position="901"/>
        <end position="950"/>
    </location>
</feature>
<dbReference type="InterPro" id="IPR025610">
    <property type="entry name" value="MYC/MYB_N"/>
</dbReference>
<accession>A0ABD1XUQ0</accession>
<feature type="region of interest" description="Disordered" evidence="3">
    <location>
        <begin position="522"/>
        <end position="541"/>
    </location>
</feature>
<dbReference type="Pfam" id="PF14215">
    <property type="entry name" value="bHLH-MYC_N"/>
    <property type="match status" value="1"/>
</dbReference>
<dbReference type="SUPFAM" id="SSF47459">
    <property type="entry name" value="HLH, helix-loop-helix DNA-binding domain"/>
    <property type="match status" value="1"/>
</dbReference>
<evidence type="ECO:0000313" key="5">
    <source>
        <dbReference type="EMBL" id="KAL2612675.1"/>
    </source>
</evidence>
<dbReference type="PANTHER" id="PTHR46196:SF3">
    <property type="entry name" value="TRANSCRIPTION FACTOR LHW-LIKE ISOFORM X1"/>
    <property type="match status" value="1"/>
</dbReference>
<feature type="region of interest" description="Disordered" evidence="3">
    <location>
        <begin position="819"/>
        <end position="916"/>
    </location>
</feature>
<dbReference type="InterPro" id="IPR043561">
    <property type="entry name" value="LHW-like"/>
</dbReference>
<evidence type="ECO:0000256" key="2">
    <source>
        <dbReference type="ARBA" id="ARBA00023163"/>
    </source>
</evidence>
<protein>
    <recommendedName>
        <fullName evidence="4">BHLH domain-containing protein</fullName>
    </recommendedName>
</protein>
<dbReference type="PANTHER" id="PTHR46196">
    <property type="entry name" value="TRANSCRIPTION FACTOR BHLH155-LIKE ISOFORM X1-RELATED"/>
    <property type="match status" value="1"/>
</dbReference>
<dbReference type="EMBL" id="JBHFFA010000007">
    <property type="protein sequence ID" value="KAL2612675.1"/>
    <property type="molecule type" value="Genomic_DNA"/>
</dbReference>
<feature type="region of interest" description="Disordered" evidence="3">
    <location>
        <begin position="694"/>
        <end position="713"/>
    </location>
</feature>
<dbReference type="InterPro" id="IPR036638">
    <property type="entry name" value="HLH_DNA-bd_sf"/>
</dbReference>
<dbReference type="Pfam" id="PF23176">
    <property type="entry name" value="bHLH_LHW"/>
    <property type="match status" value="1"/>
</dbReference>
<feature type="region of interest" description="Disordered" evidence="3">
    <location>
        <begin position="55"/>
        <end position="81"/>
    </location>
</feature>
<evidence type="ECO:0000313" key="6">
    <source>
        <dbReference type="Proteomes" id="UP001605036"/>
    </source>
</evidence>
<dbReference type="Proteomes" id="UP001605036">
    <property type="component" value="Unassembled WGS sequence"/>
</dbReference>
<keyword evidence="6" id="KW-1185">Reference proteome</keyword>
<evidence type="ECO:0000259" key="4">
    <source>
        <dbReference type="PROSITE" id="PS50888"/>
    </source>
</evidence>
<name>A0ABD1XUQ0_9MARC</name>
<keyword evidence="2" id="KW-0804">Transcription</keyword>
<feature type="region of interest" description="Disordered" evidence="3">
    <location>
        <begin position="480"/>
        <end position="500"/>
    </location>
</feature>
<proteinExistence type="predicted"/>
<gene>
    <name evidence="5" type="ORF">R1flu_024367</name>
</gene>
<feature type="compositionally biased region" description="Polar residues" evidence="3">
    <location>
        <begin position="694"/>
        <end position="712"/>
    </location>
</feature>
<feature type="compositionally biased region" description="Polar residues" evidence="3">
    <location>
        <begin position="819"/>
        <end position="828"/>
    </location>
</feature>